<dbReference type="SFLD" id="SFLDG01140">
    <property type="entry name" value="C2.B:_Phosphomannomutase_and_P"/>
    <property type="match status" value="1"/>
</dbReference>
<dbReference type="Proteomes" id="UP000327030">
    <property type="component" value="Chromosome 1"/>
</dbReference>
<dbReference type="AlphaFoldDB" id="A0A5P6VNA8"/>
<dbReference type="InterPro" id="IPR006379">
    <property type="entry name" value="HAD-SF_hydro_IIB"/>
</dbReference>
<dbReference type="NCBIfam" id="TIGR00099">
    <property type="entry name" value="Cof-subfamily"/>
    <property type="match status" value="1"/>
</dbReference>
<dbReference type="PANTHER" id="PTHR10000">
    <property type="entry name" value="PHOSPHOSERINE PHOSPHATASE"/>
    <property type="match status" value="1"/>
</dbReference>
<dbReference type="InterPro" id="IPR000150">
    <property type="entry name" value="Cof"/>
</dbReference>
<evidence type="ECO:0000313" key="1">
    <source>
        <dbReference type="EMBL" id="QFJ53900.1"/>
    </source>
</evidence>
<proteinExistence type="predicted"/>
<dbReference type="Gene3D" id="3.40.50.1000">
    <property type="entry name" value="HAD superfamily/HAD-like"/>
    <property type="match status" value="1"/>
</dbReference>
<name>A0A5P6VNA8_PSEXY</name>
<dbReference type="InterPro" id="IPR036412">
    <property type="entry name" value="HAD-like_sf"/>
</dbReference>
<dbReference type="RefSeq" id="WP_151622397.1">
    <property type="nucleotide sequence ID" value="NZ_CP043028.1"/>
</dbReference>
<dbReference type="OrthoDB" id="9810101at2"/>
<dbReference type="SUPFAM" id="SSF56784">
    <property type="entry name" value="HAD-like"/>
    <property type="match status" value="1"/>
</dbReference>
<dbReference type="GO" id="GO:0000287">
    <property type="term" value="F:magnesium ion binding"/>
    <property type="evidence" value="ECO:0007669"/>
    <property type="project" value="TreeGrafter"/>
</dbReference>
<accession>A0A5P6VNA8</accession>
<dbReference type="InterPro" id="IPR023214">
    <property type="entry name" value="HAD_sf"/>
</dbReference>
<dbReference type="GO" id="GO:0016791">
    <property type="term" value="F:phosphatase activity"/>
    <property type="evidence" value="ECO:0007669"/>
    <property type="project" value="UniProtKB-ARBA"/>
</dbReference>
<gene>
    <name evidence="1" type="ORF">FXF36_02965</name>
</gene>
<dbReference type="PRINTS" id="PR00119">
    <property type="entry name" value="CATATPASE"/>
</dbReference>
<dbReference type="Gene3D" id="3.30.1240.10">
    <property type="match status" value="1"/>
</dbReference>
<evidence type="ECO:0000313" key="2">
    <source>
        <dbReference type="Proteomes" id="UP000327030"/>
    </source>
</evidence>
<dbReference type="KEGG" id="pxv:FXF36_02965"/>
<organism evidence="1 2">
    <name type="scientific">Pseudobutyrivibrio xylanivorans</name>
    <dbReference type="NCBI Taxonomy" id="185007"/>
    <lineage>
        <taxon>Bacteria</taxon>
        <taxon>Bacillati</taxon>
        <taxon>Bacillota</taxon>
        <taxon>Clostridia</taxon>
        <taxon>Lachnospirales</taxon>
        <taxon>Lachnospiraceae</taxon>
        <taxon>Pseudobutyrivibrio</taxon>
    </lineage>
</organism>
<dbReference type="SFLD" id="SFLDS00003">
    <property type="entry name" value="Haloacid_Dehalogenase"/>
    <property type="match status" value="1"/>
</dbReference>
<dbReference type="NCBIfam" id="TIGR01484">
    <property type="entry name" value="HAD-SF-IIB"/>
    <property type="match status" value="1"/>
</dbReference>
<dbReference type="PROSITE" id="PS01229">
    <property type="entry name" value="COF_2"/>
    <property type="match status" value="1"/>
</dbReference>
<dbReference type="GO" id="GO:0005829">
    <property type="term" value="C:cytosol"/>
    <property type="evidence" value="ECO:0007669"/>
    <property type="project" value="TreeGrafter"/>
</dbReference>
<reference evidence="2" key="1">
    <citation type="submission" date="2019-08" db="EMBL/GenBank/DDBJ databases">
        <title>Complete Genome Sequence of the Polysaccharide-Degrading Rumen Bacterium Pseudobutyrivibrio xylanivorans MA3014.</title>
        <authorList>
            <person name="Palevich N."/>
            <person name="Maclean P.H."/>
            <person name="Kelly W.J."/>
            <person name="Leahy S.C."/>
            <person name="Rakonjac J."/>
            <person name="Attwood G.T."/>
        </authorList>
    </citation>
    <scope>NUCLEOTIDE SEQUENCE [LARGE SCALE GENOMIC DNA]</scope>
    <source>
        <strain evidence="2">MA3014</strain>
    </source>
</reference>
<protein>
    <submittedName>
        <fullName evidence="1">HAD family hydrolase</fullName>
    </submittedName>
</protein>
<dbReference type="PANTHER" id="PTHR10000:SF25">
    <property type="entry name" value="PHOSPHATASE YKRA-RELATED"/>
    <property type="match status" value="1"/>
</dbReference>
<keyword evidence="1" id="KW-0378">Hydrolase</keyword>
<dbReference type="EMBL" id="CP043028">
    <property type="protein sequence ID" value="QFJ53900.1"/>
    <property type="molecule type" value="Genomic_DNA"/>
</dbReference>
<sequence>MKSAVFFDIDGTLWNYDKYIPESTKLAIKKLRENGHLAFICSGRARAFINDPDLLALGFDGIVCSCGCHIEIDGKIIYQKIIDKDFAKKTIELIRSYGIRPILEGPKKIYMDDEEFGNDDIFGNILRRDVGDNLVGVNGENYGKWEINKMSCATDVDEEKRMECFDRLSDDYAIIVHSDDVCEIVPAGHNKATGMLKACELVGINPENTFAIGDSENDLDMLTAAHVGIAMGNGTDRAKAAADYVTTAFDEDGIYNALKHFGLIS</sequence>
<dbReference type="Pfam" id="PF08282">
    <property type="entry name" value="Hydrolase_3"/>
    <property type="match status" value="1"/>
</dbReference>